<feature type="transmembrane region" description="Helical" evidence="1">
    <location>
        <begin position="383"/>
        <end position="404"/>
    </location>
</feature>
<gene>
    <name evidence="3" type="ORF">ACCI49_21910</name>
</gene>
<feature type="transmembrane region" description="Helical" evidence="1">
    <location>
        <begin position="232"/>
        <end position="250"/>
    </location>
</feature>
<dbReference type="InterPro" id="IPR018677">
    <property type="entry name" value="DUF2157"/>
</dbReference>
<dbReference type="EMBL" id="JBGMEK010000106">
    <property type="protein sequence ID" value="MFA0813548.1"/>
    <property type="molecule type" value="Genomic_DNA"/>
</dbReference>
<accession>A0ABV4P5A0</accession>
<feature type="transmembrane region" description="Helical" evidence="1">
    <location>
        <begin position="78"/>
        <end position="100"/>
    </location>
</feature>
<dbReference type="RefSeq" id="WP_371841370.1">
    <property type="nucleotide sequence ID" value="NZ_JBGMEK010000106.1"/>
</dbReference>
<feature type="transmembrane region" description="Helical" evidence="1">
    <location>
        <begin position="270"/>
        <end position="289"/>
    </location>
</feature>
<protein>
    <submittedName>
        <fullName evidence="3">DUF2157 domain-containing protein</fullName>
    </submittedName>
</protein>
<keyword evidence="1" id="KW-0812">Transmembrane</keyword>
<feature type="transmembrane region" description="Helical" evidence="1">
    <location>
        <begin position="411"/>
        <end position="431"/>
    </location>
</feature>
<comment type="caution">
    <text evidence="3">The sequence shown here is derived from an EMBL/GenBank/DDBJ whole genome shotgun (WGS) entry which is preliminary data.</text>
</comment>
<dbReference type="Pfam" id="PF09925">
    <property type="entry name" value="DUF2157"/>
    <property type="match status" value="1"/>
</dbReference>
<evidence type="ECO:0000313" key="3">
    <source>
        <dbReference type="EMBL" id="MFA0813548.1"/>
    </source>
</evidence>
<dbReference type="Proteomes" id="UP001569428">
    <property type="component" value="Unassembled WGS sequence"/>
</dbReference>
<proteinExistence type="predicted"/>
<feature type="transmembrane region" description="Helical" evidence="1">
    <location>
        <begin position="437"/>
        <end position="458"/>
    </location>
</feature>
<feature type="domain" description="DUF2157" evidence="2">
    <location>
        <begin position="48"/>
        <end position="189"/>
    </location>
</feature>
<sequence>MVATLEILDTVAGCEQWIAPAIDSYPQGGDMRLIRLLKHDLAREAGVWVEVGVISEAQAEQICERYGVDYHRAQQRSWGYNVLVGLAYLFIALAVITLISANWDEIPRALRMGGLVVLTVATQCIGLWVYLKRNPRTGEGLFLLGNFFFGASIILISQIYHLGEHMPDGVFWWALGCLPFALITRSPWIALQANALALVWFYLQVSMGYYPMWFPLFILTSLFVLMRGRGSISLLLVFLVSIGFWIEYSLSEFWRVQAQGFKLDLHPENLAVAIFLFALLYSFGHWLALKKTTIAQDYAAVISVWCLRFALITLLLFSFASPWESLINAGWDHLWSMWLVVAAVGTATLALAVPTRRLISTGILLALTTIALVLVSIGGNKDLAVYLQVATNLVLIGSGIWLIYRGIYDGVSHYFFLGVMAILLTALLRYIDLIGDYLGSALIFILFAGLLLGAAKYWKFHQGREGVR</sequence>
<feature type="transmembrane region" description="Helical" evidence="1">
    <location>
        <begin position="112"/>
        <end position="131"/>
    </location>
</feature>
<feature type="transmembrane region" description="Helical" evidence="1">
    <location>
        <begin position="208"/>
        <end position="225"/>
    </location>
</feature>
<name>A0ABV4P5A0_9GAMM</name>
<feature type="transmembrane region" description="Helical" evidence="1">
    <location>
        <begin position="358"/>
        <end position="377"/>
    </location>
</feature>
<evidence type="ECO:0000256" key="1">
    <source>
        <dbReference type="SAM" id="Phobius"/>
    </source>
</evidence>
<keyword evidence="1" id="KW-1133">Transmembrane helix</keyword>
<feature type="transmembrane region" description="Helical" evidence="1">
    <location>
        <begin position="301"/>
        <end position="323"/>
    </location>
</feature>
<keyword evidence="1" id="KW-0472">Membrane</keyword>
<feature type="transmembrane region" description="Helical" evidence="1">
    <location>
        <begin position="335"/>
        <end position="353"/>
    </location>
</feature>
<organism evidence="3 4">
    <name type="scientific">Microbulbifer epialgicus</name>
    <dbReference type="NCBI Taxonomy" id="393907"/>
    <lineage>
        <taxon>Bacteria</taxon>
        <taxon>Pseudomonadati</taxon>
        <taxon>Pseudomonadota</taxon>
        <taxon>Gammaproteobacteria</taxon>
        <taxon>Cellvibrionales</taxon>
        <taxon>Microbulbiferaceae</taxon>
        <taxon>Microbulbifer</taxon>
    </lineage>
</organism>
<feature type="transmembrane region" description="Helical" evidence="1">
    <location>
        <begin position="143"/>
        <end position="163"/>
    </location>
</feature>
<evidence type="ECO:0000259" key="2">
    <source>
        <dbReference type="Pfam" id="PF09925"/>
    </source>
</evidence>
<evidence type="ECO:0000313" key="4">
    <source>
        <dbReference type="Proteomes" id="UP001569428"/>
    </source>
</evidence>
<reference evidence="3 4" key="1">
    <citation type="submission" date="2024-08" db="EMBL/GenBank/DDBJ databases">
        <authorList>
            <person name="Ishaq N."/>
        </authorList>
    </citation>
    <scope>NUCLEOTIDE SEQUENCE [LARGE SCALE GENOMIC DNA]</scope>
    <source>
        <strain evidence="3 4">DSM 18651</strain>
    </source>
</reference>
<keyword evidence="4" id="KW-1185">Reference proteome</keyword>